<evidence type="ECO:0000256" key="1">
    <source>
        <dbReference type="SAM" id="SignalP"/>
    </source>
</evidence>
<dbReference type="Gene3D" id="3.40.250.10">
    <property type="entry name" value="Rhodanese-like domain"/>
    <property type="match status" value="1"/>
</dbReference>
<dbReference type="KEGG" id="uru:DSM104443_04079"/>
<evidence type="ECO:0000313" key="4">
    <source>
        <dbReference type="Proteomes" id="UP000501534"/>
    </source>
</evidence>
<protein>
    <recommendedName>
        <fullName evidence="2">Rhodanese domain-containing protein</fullName>
    </recommendedName>
</protein>
<dbReference type="InterPro" id="IPR036873">
    <property type="entry name" value="Rhodanese-like_dom_sf"/>
</dbReference>
<evidence type="ECO:0000259" key="2">
    <source>
        <dbReference type="PROSITE" id="PS50206"/>
    </source>
</evidence>
<feature type="chain" id="PRO_5027074889" description="Rhodanese domain-containing protein" evidence="1">
    <location>
        <begin position="17"/>
        <end position="166"/>
    </location>
</feature>
<keyword evidence="1" id="KW-0732">Signal</keyword>
<dbReference type="CDD" id="cd00158">
    <property type="entry name" value="RHOD"/>
    <property type="match status" value="1"/>
</dbReference>
<gene>
    <name evidence="3" type="ORF">DSM104443_04079</name>
</gene>
<accession>A0A6M4H0W1</accession>
<dbReference type="PROSITE" id="PS50206">
    <property type="entry name" value="RHODANESE_3"/>
    <property type="match status" value="1"/>
</dbReference>
<dbReference type="SUPFAM" id="SSF52821">
    <property type="entry name" value="Rhodanese/Cell cycle control phosphatase"/>
    <property type="match status" value="1"/>
</dbReference>
<dbReference type="EMBL" id="CP053069">
    <property type="protein sequence ID" value="QJR12985.1"/>
    <property type="molecule type" value="Genomic_DNA"/>
</dbReference>
<keyword evidence="4" id="KW-1185">Reference proteome</keyword>
<evidence type="ECO:0000313" key="3">
    <source>
        <dbReference type="EMBL" id="QJR12985.1"/>
    </source>
</evidence>
<name>A0A6M4H0W1_9PROT</name>
<proteinExistence type="predicted"/>
<dbReference type="RefSeq" id="WP_171095669.1">
    <property type="nucleotide sequence ID" value="NZ_CP053069.1"/>
</dbReference>
<feature type="signal peptide" evidence="1">
    <location>
        <begin position="1"/>
        <end position="16"/>
    </location>
</feature>
<dbReference type="InterPro" id="IPR001763">
    <property type="entry name" value="Rhodanese-like_dom"/>
</dbReference>
<reference evidence="3 4" key="1">
    <citation type="submission" date="2020-04" db="EMBL/GenBank/DDBJ databases">
        <title>Usitatibacter rugosus gen. nov., sp. nov. and Usitatibacter palustris sp. nov., novel members of Usitatibacteraceae fam. nov. within the order Nitrosomonadales isolated from soil.</title>
        <authorList>
            <person name="Huber K.J."/>
            <person name="Neumann-Schaal M."/>
            <person name="Geppert A."/>
            <person name="Luckner M."/>
            <person name="Wanner G."/>
            <person name="Overmann J."/>
        </authorList>
    </citation>
    <scope>NUCLEOTIDE SEQUENCE [LARGE SCALE GENOMIC DNA]</scope>
    <source>
        <strain evidence="3 4">0125_3</strain>
    </source>
</reference>
<sequence>MRAFLIVLALPLLAVAAPPGPNPQIGYTEFMRNVVEVSRVREDRRVSEEDFLRMAAEPNTVVLDARSERLFKLRHVKGAVNLSFPEFTEATLAQAIPSKDTRILIYCNNNFTDAPTSMPVKAVGSALNVSTFVSLRTYGYENVYELGPALDIATTKLAFGGSEFVR</sequence>
<feature type="domain" description="Rhodanese" evidence="2">
    <location>
        <begin position="56"/>
        <end position="146"/>
    </location>
</feature>
<organism evidence="3 4">
    <name type="scientific">Usitatibacter rugosus</name>
    <dbReference type="NCBI Taxonomy" id="2732067"/>
    <lineage>
        <taxon>Bacteria</taxon>
        <taxon>Pseudomonadati</taxon>
        <taxon>Pseudomonadota</taxon>
        <taxon>Betaproteobacteria</taxon>
        <taxon>Nitrosomonadales</taxon>
        <taxon>Usitatibacteraceae</taxon>
        <taxon>Usitatibacter</taxon>
    </lineage>
</organism>
<dbReference type="Pfam" id="PF00581">
    <property type="entry name" value="Rhodanese"/>
    <property type="match status" value="1"/>
</dbReference>
<dbReference type="AlphaFoldDB" id="A0A6M4H0W1"/>
<dbReference type="Proteomes" id="UP000501534">
    <property type="component" value="Chromosome"/>
</dbReference>